<dbReference type="PANTHER" id="PTHR48008:SF13">
    <property type="entry name" value="PROTEIN KINASE SUPERFAMILY PROTEIN"/>
    <property type="match status" value="1"/>
</dbReference>
<protein>
    <submittedName>
        <fullName evidence="3">Kinase-like protein TMKL1</fullName>
    </submittedName>
</protein>
<feature type="domain" description="Protein kinase" evidence="2">
    <location>
        <begin position="79"/>
        <end position="354"/>
    </location>
</feature>
<feature type="transmembrane region" description="Helical" evidence="1">
    <location>
        <begin position="6"/>
        <end position="32"/>
    </location>
</feature>
<keyword evidence="3" id="KW-0808">Transferase</keyword>
<dbReference type="Gene3D" id="1.10.510.10">
    <property type="entry name" value="Transferase(Phosphotransferase) domain 1"/>
    <property type="match status" value="1"/>
</dbReference>
<dbReference type="Pfam" id="PF00069">
    <property type="entry name" value="Pkinase"/>
    <property type="match status" value="1"/>
</dbReference>
<dbReference type="GO" id="GO:0004672">
    <property type="term" value="F:protein kinase activity"/>
    <property type="evidence" value="ECO:0007669"/>
    <property type="project" value="InterPro"/>
</dbReference>
<keyword evidence="1" id="KW-0812">Transmembrane</keyword>
<dbReference type="InterPro" id="IPR052451">
    <property type="entry name" value="Ser/Thr_kinase-like"/>
</dbReference>
<sequence>MKWNGHLRIILAVLFPFLFLLILISAVFYCYIRTKRVRIIQKSHEESVEIGDFDYAEVEEEELVVFAGGEHLRIQDILNAPGEVVAKSSYGTFYRASIKRTADGDGSTFMLLRFLRPVCIGRSEEILPAIRVIGLVRHPNLVPLRSLYVGPRGEKLFVYPFYTAGNLAQFLKGESRESNLSNRWEVIYNISVGIAKGLDHLHNGLHKPLIHGNLKSKNIMLDYDLQPRLSDFGLHLLLRPVAAQGMFEALTVEGYKAPELIKIKEASMETDIYNLGIILLEMLTRKEPTSCRLLVLNQKMSDVFSSELISERKDQSSNIEALLRRFYQLAMACCSPLPALRPDIREVLNSYSAECGDGEAKILELRGIVHICP</sequence>
<keyword evidence="1" id="KW-1133">Transmembrane helix</keyword>
<proteinExistence type="predicted"/>
<reference evidence="3 4" key="1">
    <citation type="journal article" date="2016" name="Sci. Rep.">
        <title>The Dendrobium catenatum Lindl. genome sequence provides insights into polysaccharide synthase, floral development and adaptive evolution.</title>
        <authorList>
            <person name="Zhang G.Q."/>
            <person name="Xu Q."/>
            <person name="Bian C."/>
            <person name="Tsai W.C."/>
            <person name="Yeh C.M."/>
            <person name="Liu K.W."/>
            <person name="Yoshida K."/>
            <person name="Zhang L.S."/>
            <person name="Chang S.B."/>
            <person name="Chen F."/>
            <person name="Shi Y."/>
            <person name="Su Y.Y."/>
            <person name="Zhang Y.Q."/>
            <person name="Chen L.J."/>
            <person name="Yin Y."/>
            <person name="Lin M."/>
            <person name="Huang H."/>
            <person name="Deng H."/>
            <person name="Wang Z.W."/>
            <person name="Zhu S.L."/>
            <person name="Zhao X."/>
            <person name="Deng C."/>
            <person name="Niu S.C."/>
            <person name="Huang J."/>
            <person name="Wang M."/>
            <person name="Liu G.H."/>
            <person name="Yang H.J."/>
            <person name="Xiao X.J."/>
            <person name="Hsiao Y.Y."/>
            <person name="Wu W.L."/>
            <person name="Chen Y.Y."/>
            <person name="Mitsuda N."/>
            <person name="Ohme-Takagi M."/>
            <person name="Luo Y.B."/>
            <person name="Van de Peer Y."/>
            <person name="Liu Z.J."/>
        </authorList>
    </citation>
    <scope>NUCLEOTIDE SEQUENCE [LARGE SCALE GENOMIC DNA]</scope>
    <source>
        <tissue evidence="3">The whole plant</tissue>
    </source>
</reference>
<evidence type="ECO:0000313" key="3">
    <source>
        <dbReference type="EMBL" id="PKU73184.1"/>
    </source>
</evidence>
<accession>A0A2I0WC07</accession>
<evidence type="ECO:0000313" key="4">
    <source>
        <dbReference type="Proteomes" id="UP000233837"/>
    </source>
</evidence>
<dbReference type="GO" id="GO:0005524">
    <property type="term" value="F:ATP binding"/>
    <property type="evidence" value="ECO:0007669"/>
    <property type="project" value="InterPro"/>
</dbReference>
<keyword evidence="4" id="KW-1185">Reference proteome</keyword>
<evidence type="ECO:0000256" key="1">
    <source>
        <dbReference type="SAM" id="Phobius"/>
    </source>
</evidence>
<dbReference type="AlphaFoldDB" id="A0A2I0WC07"/>
<reference evidence="3 4" key="2">
    <citation type="journal article" date="2017" name="Nature">
        <title>The Apostasia genome and the evolution of orchids.</title>
        <authorList>
            <person name="Zhang G.Q."/>
            <person name="Liu K.W."/>
            <person name="Li Z."/>
            <person name="Lohaus R."/>
            <person name="Hsiao Y.Y."/>
            <person name="Niu S.C."/>
            <person name="Wang J.Y."/>
            <person name="Lin Y.C."/>
            <person name="Xu Q."/>
            <person name="Chen L.J."/>
            <person name="Yoshida K."/>
            <person name="Fujiwara S."/>
            <person name="Wang Z.W."/>
            <person name="Zhang Y.Q."/>
            <person name="Mitsuda N."/>
            <person name="Wang M."/>
            <person name="Liu G.H."/>
            <person name="Pecoraro L."/>
            <person name="Huang H.X."/>
            <person name="Xiao X.J."/>
            <person name="Lin M."/>
            <person name="Wu X.Y."/>
            <person name="Wu W.L."/>
            <person name="Chen Y.Y."/>
            <person name="Chang S.B."/>
            <person name="Sakamoto S."/>
            <person name="Ohme-Takagi M."/>
            <person name="Yagi M."/>
            <person name="Zeng S.J."/>
            <person name="Shen C.Y."/>
            <person name="Yeh C.M."/>
            <person name="Luo Y.B."/>
            <person name="Tsai W.C."/>
            <person name="Van de Peer Y."/>
            <person name="Liu Z.J."/>
        </authorList>
    </citation>
    <scope>NUCLEOTIDE SEQUENCE [LARGE SCALE GENOMIC DNA]</scope>
    <source>
        <tissue evidence="3">The whole plant</tissue>
    </source>
</reference>
<dbReference type="EMBL" id="KZ502769">
    <property type="protein sequence ID" value="PKU73184.1"/>
    <property type="molecule type" value="Genomic_DNA"/>
</dbReference>
<keyword evidence="3" id="KW-0418">Kinase</keyword>
<dbReference type="Proteomes" id="UP000233837">
    <property type="component" value="Unassembled WGS sequence"/>
</dbReference>
<evidence type="ECO:0000259" key="2">
    <source>
        <dbReference type="PROSITE" id="PS50011"/>
    </source>
</evidence>
<dbReference type="InterPro" id="IPR011009">
    <property type="entry name" value="Kinase-like_dom_sf"/>
</dbReference>
<name>A0A2I0WC07_9ASPA</name>
<gene>
    <name evidence="3" type="primary">TMKL1</name>
    <name evidence="3" type="ORF">MA16_Dca021375</name>
</gene>
<dbReference type="PROSITE" id="PS50011">
    <property type="entry name" value="PROTEIN_KINASE_DOM"/>
    <property type="match status" value="1"/>
</dbReference>
<dbReference type="InterPro" id="IPR000719">
    <property type="entry name" value="Prot_kinase_dom"/>
</dbReference>
<keyword evidence="1" id="KW-0472">Membrane</keyword>
<dbReference type="SUPFAM" id="SSF56112">
    <property type="entry name" value="Protein kinase-like (PK-like)"/>
    <property type="match status" value="1"/>
</dbReference>
<organism evidence="3 4">
    <name type="scientific">Dendrobium catenatum</name>
    <dbReference type="NCBI Taxonomy" id="906689"/>
    <lineage>
        <taxon>Eukaryota</taxon>
        <taxon>Viridiplantae</taxon>
        <taxon>Streptophyta</taxon>
        <taxon>Embryophyta</taxon>
        <taxon>Tracheophyta</taxon>
        <taxon>Spermatophyta</taxon>
        <taxon>Magnoliopsida</taxon>
        <taxon>Liliopsida</taxon>
        <taxon>Asparagales</taxon>
        <taxon>Orchidaceae</taxon>
        <taxon>Epidendroideae</taxon>
        <taxon>Malaxideae</taxon>
        <taxon>Dendrobiinae</taxon>
        <taxon>Dendrobium</taxon>
    </lineage>
</organism>
<dbReference type="PANTHER" id="PTHR48008">
    <property type="entry name" value="LEUCINE-RICH REPEAT RECEPTOR-LIKE PROTEIN KINASE IMK3-RELATED"/>
    <property type="match status" value="1"/>
</dbReference>